<evidence type="ECO:0000256" key="1">
    <source>
        <dbReference type="ARBA" id="ARBA00004123"/>
    </source>
</evidence>
<dbReference type="GO" id="GO:0005634">
    <property type="term" value="C:nucleus"/>
    <property type="evidence" value="ECO:0007669"/>
    <property type="project" value="UniProtKB-SubCell"/>
</dbReference>
<keyword evidence="9" id="KW-1185">Reference proteome</keyword>
<keyword evidence="4" id="KW-0547">Nucleotide-binding</keyword>
<dbReference type="GO" id="GO:0006281">
    <property type="term" value="P:DNA repair"/>
    <property type="evidence" value="ECO:0007669"/>
    <property type="project" value="TreeGrafter"/>
</dbReference>
<dbReference type="STRING" id="36087.A0A077Z678"/>
<dbReference type="FunFam" id="3.40.50.300:FF:000129">
    <property type="entry name" value="Replication factor C subunit 5"/>
    <property type="match status" value="1"/>
</dbReference>
<accession>A0A077Z678</accession>
<keyword evidence="3" id="KW-0235">DNA replication</keyword>
<dbReference type="Pfam" id="PF00004">
    <property type="entry name" value="AAA"/>
    <property type="match status" value="1"/>
</dbReference>
<dbReference type="FunFam" id="1.10.8.60:FF:000012">
    <property type="entry name" value="Replication factor C subunit 4"/>
    <property type="match status" value="1"/>
</dbReference>
<reference evidence="8" key="2">
    <citation type="submission" date="2014-03" db="EMBL/GenBank/DDBJ databases">
        <title>The whipworm genome and dual-species transcriptomics of an intimate host-pathogen interaction.</title>
        <authorList>
            <person name="Foth B.J."/>
            <person name="Tsai I.J."/>
            <person name="Reid A.J."/>
            <person name="Bancroft A.J."/>
            <person name="Nichol S."/>
            <person name="Tracey A."/>
            <person name="Holroyd N."/>
            <person name="Cotton J.A."/>
            <person name="Stanley E.J."/>
            <person name="Zarowiecki M."/>
            <person name="Liu J.Z."/>
            <person name="Huckvale T."/>
            <person name="Cooper P.J."/>
            <person name="Grencis R.K."/>
            <person name="Berriman M."/>
        </authorList>
    </citation>
    <scope>NUCLEOTIDE SEQUENCE [LARGE SCALE GENOMIC DNA]</scope>
</reference>
<dbReference type="PANTHER" id="PTHR11669:SF9">
    <property type="entry name" value="REPLICATION FACTOR C SUBUNIT 5"/>
    <property type="match status" value="1"/>
</dbReference>
<dbReference type="EMBL" id="HG805948">
    <property type="protein sequence ID" value="CDW55334.1"/>
    <property type="molecule type" value="Genomic_DNA"/>
</dbReference>
<dbReference type="InterPro" id="IPR008921">
    <property type="entry name" value="DNA_pol3_clamp-load_cplx_C"/>
</dbReference>
<dbReference type="Proteomes" id="UP000030665">
    <property type="component" value="Unassembled WGS sequence"/>
</dbReference>
<dbReference type="InterPro" id="IPR047854">
    <property type="entry name" value="RFC_lid"/>
</dbReference>
<name>A0A077Z678_TRITR</name>
<dbReference type="GO" id="GO:0006261">
    <property type="term" value="P:DNA-templated DNA replication"/>
    <property type="evidence" value="ECO:0007669"/>
    <property type="project" value="TreeGrafter"/>
</dbReference>
<dbReference type="Gene3D" id="1.10.8.60">
    <property type="match status" value="1"/>
</dbReference>
<dbReference type="OrthoDB" id="10254700at2759"/>
<feature type="domain" description="AAA+ ATPase" evidence="7">
    <location>
        <begin position="40"/>
        <end position="168"/>
    </location>
</feature>
<gene>
    <name evidence="8" type="ORF">TTRE_0000360601</name>
</gene>
<keyword evidence="6" id="KW-0539">Nucleus</keyword>
<organism evidence="8 9">
    <name type="scientific">Trichuris trichiura</name>
    <name type="common">Whipworm</name>
    <name type="synonym">Trichocephalus trichiurus</name>
    <dbReference type="NCBI Taxonomy" id="36087"/>
    <lineage>
        <taxon>Eukaryota</taxon>
        <taxon>Metazoa</taxon>
        <taxon>Ecdysozoa</taxon>
        <taxon>Nematoda</taxon>
        <taxon>Enoplea</taxon>
        <taxon>Dorylaimia</taxon>
        <taxon>Trichinellida</taxon>
        <taxon>Trichuridae</taxon>
        <taxon>Trichuris</taxon>
    </lineage>
</organism>
<evidence type="ECO:0000256" key="6">
    <source>
        <dbReference type="ARBA" id="ARBA00023242"/>
    </source>
</evidence>
<comment type="subcellular location">
    <subcellularLocation>
        <location evidence="1">Nucleus</location>
    </subcellularLocation>
</comment>
<dbReference type="AlphaFoldDB" id="A0A077Z678"/>
<evidence type="ECO:0000313" key="9">
    <source>
        <dbReference type="Proteomes" id="UP000030665"/>
    </source>
</evidence>
<evidence type="ECO:0000256" key="5">
    <source>
        <dbReference type="ARBA" id="ARBA00022840"/>
    </source>
</evidence>
<dbReference type="Gene3D" id="1.20.272.10">
    <property type="match status" value="1"/>
</dbReference>
<evidence type="ECO:0000313" key="8">
    <source>
        <dbReference type="EMBL" id="CDW55334.1"/>
    </source>
</evidence>
<dbReference type="FunFam" id="1.20.272.10:FF:000004">
    <property type="entry name" value="Replication factor C subunit 5"/>
    <property type="match status" value="1"/>
</dbReference>
<dbReference type="SUPFAM" id="SSF48019">
    <property type="entry name" value="post-AAA+ oligomerization domain-like"/>
    <property type="match status" value="1"/>
</dbReference>
<dbReference type="InterPro" id="IPR050238">
    <property type="entry name" value="DNA_Rep/Repair_Clamp_Loader"/>
</dbReference>
<dbReference type="CDD" id="cd00009">
    <property type="entry name" value="AAA"/>
    <property type="match status" value="1"/>
</dbReference>
<evidence type="ECO:0000256" key="2">
    <source>
        <dbReference type="ARBA" id="ARBA00005378"/>
    </source>
</evidence>
<sequence>MGKTAESLPWVEKYRPTKLDQLVSQKDIVHTLGSFMKENILPHLLFYGPPGTGKTTTILACARQLYDVKQFSSMVLELNASDDRGIGVVREQILTFASTKNIFSKKFKLVILDEADSMTRDAQNALRRIIEKFTNNVRFCLICNYLSKIIPPVQSRCMRFRFGPLKSDEALSRVRYVVDEEKVQYDTTGLEDIVALSGGDMRRALNILQSTVMAFNVVNRENVYACVGYPKPDEILTMFNCLLNEDVSEAYKHITEMRIQKGLALQDILTSVHEYIHRVKIPSLARILLMDRMAQIEDNLSKGASDKIQLSALISSFQIARDIIAKEAKVVE</sequence>
<dbReference type="GO" id="GO:0003677">
    <property type="term" value="F:DNA binding"/>
    <property type="evidence" value="ECO:0007669"/>
    <property type="project" value="InterPro"/>
</dbReference>
<dbReference type="PANTHER" id="PTHR11669">
    <property type="entry name" value="REPLICATION FACTOR C / DNA POLYMERASE III GAMMA-TAU SUBUNIT"/>
    <property type="match status" value="1"/>
</dbReference>
<dbReference type="CDD" id="cd18140">
    <property type="entry name" value="HLD_clamp_RFC"/>
    <property type="match status" value="1"/>
</dbReference>
<protein>
    <submittedName>
        <fullName evidence="8">Replication factor C subunit 5</fullName>
    </submittedName>
</protein>
<dbReference type="SMART" id="SM00382">
    <property type="entry name" value="AAA"/>
    <property type="match status" value="1"/>
</dbReference>
<dbReference type="Gene3D" id="3.40.50.300">
    <property type="entry name" value="P-loop containing nucleotide triphosphate hydrolases"/>
    <property type="match status" value="1"/>
</dbReference>
<dbReference type="InterPro" id="IPR003593">
    <property type="entry name" value="AAA+_ATPase"/>
</dbReference>
<dbReference type="GO" id="GO:0003689">
    <property type="term" value="F:DNA clamp loader activity"/>
    <property type="evidence" value="ECO:0007669"/>
    <property type="project" value="TreeGrafter"/>
</dbReference>
<dbReference type="SUPFAM" id="SSF52540">
    <property type="entry name" value="P-loop containing nucleoside triphosphate hydrolases"/>
    <property type="match status" value="1"/>
</dbReference>
<dbReference type="NCBIfam" id="NF001679">
    <property type="entry name" value="PRK00440.1"/>
    <property type="match status" value="1"/>
</dbReference>
<dbReference type="GO" id="GO:0005524">
    <property type="term" value="F:ATP binding"/>
    <property type="evidence" value="ECO:0007669"/>
    <property type="project" value="UniProtKB-KW"/>
</dbReference>
<dbReference type="Pfam" id="PF08542">
    <property type="entry name" value="Rep_fac_C"/>
    <property type="match status" value="1"/>
</dbReference>
<evidence type="ECO:0000256" key="4">
    <source>
        <dbReference type="ARBA" id="ARBA00022741"/>
    </source>
</evidence>
<dbReference type="GO" id="GO:0005663">
    <property type="term" value="C:DNA replication factor C complex"/>
    <property type="evidence" value="ECO:0007669"/>
    <property type="project" value="TreeGrafter"/>
</dbReference>
<dbReference type="InterPro" id="IPR003959">
    <property type="entry name" value="ATPase_AAA_core"/>
</dbReference>
<dbReference type="GO" id="GO:0016887">
    <property type="term" value="F:ATP hydrolysis activity"/>
    <property type="evidence" value="ECO:0007669"/>
    <property type="project" value="InterPro"/>
</dbReference>
<comment type="similarity">
    <text evidence="2">Belongs to the activator 1 small subunits family.</text>
</comment>
<dbReference type="Pfam" id="PF21960">
    <property type="entry name" value="RCF1-5-like_lid"/>
    <property type="match status" value="1"/>
</dbReference>
<proteinExistence type="inferred from homology"/>
<evidence type="ECO:0000256" key="3">
    <source>
        <dbReference type="ARBA" id="ARBA00022705"/>
    </source>
</evidence>
<reference evidence="8" key="1">
    <citation type="submission" date="2014-01" db="EMBL/GenBank/DDBJ databases">
        <authorList>
            <person name="Aslett M."/>
        </authorList>
    </citation>
    <scope>NUCLEOTIDE SEQUENCE</scope>
</reference>
<evidence type="ECO:0000259" key="7">
    <source>
        <dbReference type="SMART" id="SM00382"/>
    </source>
</evidence>
<dbReference type="InterPro" id="IPR013748">
    <property type="entry name" value="Rep_factorC_C"/>
</dbReference>
<dbReference type="InterPro" id="IPR027417">
    <property type="entry name" value="P-loop_NTPase"/>
</dbReference>
<keyword evidence="5" id="KW-0067">ATP-binding</keyword>